<gene>
    <name evidence="2" type="ORF">B0T19DRAFT_445740</name>
</gene>
<feature type="region of interest" description="Disordered" evidence="1">
    <location>
        <begin position="1"/>
        <end position="121"/>
    </location>
</feature>
<dbReference type="EMBL" id="JAUEPO010000006">
    <property type="protein sequence ID" value="KAK3319962.1"/>
    <property type="molecule type" value="Genomic_DNA"/>
</dbReference>
<evidence type="ECO:0000313" key="2">
    <source>
        <dbReference type="EMBL" id="KAK3319962.1"/>
    </source>
</evidence>
<name>A0AAE0I897_9PEZI</name>
<sequence length="121" mass="12790">MSKYGSPIVYQSTTRPSSSYTSGSSASSSSSTYSSDYYGAPSTSGSTSMDSTYSYSSPSSGASGYSGQYRSGSSSGFTVDVKESKSGVVIVQHNRSSSDKDEPRSSDYRSSNTSRSKHPRR</sequence>
<dbReference type="AlphaFoldDB" id="A0AAE0I897"/>
<evidence type="ECO:0000256" key="1">
    <source>
        <dbReference type="SAM" id="MobiDB-lite"/>
    </source>
</evidence>
<evidence type="ECO:0000313" key="3">
    <source>
        <dbReference type="Proteomes" id="UP001286456"/>
    </source>
</evidence>
<organism evidence="2 3">
    <name type="scientific">Cercophora scortea</name>
    <dbReference type="NCBI Taxonomy" id="314031"/>
    <lineage>
        <taxon>Eukaryota</taxon>
        <taxon>Fungi</taxon>
        <taxon>Dikarya</taxon>
        <taxon>Ascomycota</taxon>
        <taxon>Pezizomycotina</taxon>
        <taxon>Sordariomycetes</taxon>
        <taxon>Sordariomycetidae</taxon>
        <taxon>Sordariales</taxon>
        <taxon>Lasiosphaeriaceae</taxon>
        <taxon>Cercophora</taxon>
    </lineage>
</organism>
<feature type="compositionally biased region" description="Basic and acidic residues" evidence="1">
    <location>
        <begin position="96"/>
        <end position="107"/>
    </location>
</feature>
<comment type="caution">
    <text evidence="2">The sequence shown here is derived from an EMBL/GenBank/DDBJ whole genome shotgun (WGS) entry which is preliminary data.</text>
</comment>
<reference evidence="2" key="1">
    <citation type="journal article" date="2023" name="Mol. Phylogenet. Evol.">
        <title>Genome-scale phylogeny and comparative genomics of the fungal order Sordariales.</title>
        <authorList>
            <person name="Hensen N."/>
            <person name="Bonometti L."/>
            <person name="Westerberg I."/>
            <person name="Brannstrom I.O."/>
            <person name="Guillou S."/>
            <person name="Cros-Aarteil S."/>
            <person name="Calhoun S."/>
            <person name="Haridas S."/>
            <person name="Kuo A."/>
            <person name="Mondo S."/>
            <person name="Pangilinan J."/>
            <person name="Riley R."/>
            <person name="LaButti K."/>
            <person name="Andreopoulos B."/>
            <person name="Lipzen A."/>
            <person name="Chen C."/>
            <person name="Yan M."/>
            <person name="Daum C."/>
            <person name="Ng V."/>
            <person name="Clum A."/>
            <person name="Steindorff A."/>
            <person name="Ohm R.A."/>
            <person name="Martin F."/>
            <person name="Silar P."/>
            <person name="Natvig D.O."/>
            <person name="Lalanne C."/>
            <person name="Gautier V."/>
            <person name="Ament-Velasquez S.L."/>
            <person name="Kruys A."/>
            <person name="Hutchinson M.I."/>
            <person name="Powell A.J."/>
            <person name="Barry K."/>
            <person name="Miller A.N."/>
            <person name="Grigoriev I.V."/>
            <person name="Debuchy R."/>
            <person name="Gladieux P."/>
            <person name="Hiltunen Thoren M."/>
            <person name="Johannesson H."/>
        </authorList>
    </citation>
    <scope>NUCLEOTIDE SEQUENCE</scope>
    <source>
        <strain evidence="2">SMH4131-1</strain>
    </source>
</reference>
<feature type="compositionally biased region" description="Low complexity" evidence="1">
    <location>
        <begin position="12"/>
        <end position="76"/>
    </location>
</feature>
<protein>
    <submittedName>
        <fullName evidence="2">Uncharacterized protein</fullName>
    </submittedName>
</protein>
<dbReference type="Proteomes" id="UP001286456">
    <property type="component" value="Unassembled WGS sequence"/>
</dbReference>
<reference evidence="2" key="2">
    <citation type="submission" date="2023-06" db="EMBL/GenBank/DDBJ databases">
        <authorList>
            <consortium name="Lawrence Berkeley National Laboratory"/>
            <person name="Haridas S."/>
            <person name="Hensen N."/>
            <person name="Bonometti L."/>
            <person name="Westerberg I."/>
            <person name="Brannstrom I.O."/>
            <person name="Guillou S."/>
            <person name="Cros-Aarteil S."/>
            <person name="Calhoun S."/>
            <person name="Kuo A."/>
            <person name="Mondo S."/>
            <person name="Pangilinan J."/>
            <person name="Riley R."/>
            <person name="Labutti K."/>
            <person name="Andreopoulos B."/>
            <person name="Lipzen A."/>
            <person name="Chen C."/>
            <person name="Yanf M."/>
            <person name="Daum C."/>
            <person name="Ng V."/>
            <person name="Clum A."/>
            <person name="Steindorff A."/>
            <person name="Ohm R."/>
            <person name="Martin F."/>
            <person name="Silar P."/>
            <person name="Natvig D."/>
            <person name="Lalanne C."/>
            <person name="Gautier V."/>
            <person name="Ament-Velasquez S.L."/>
            <person name="Kruys A."/>
            <person name="Hutchinson M.I."/>
            <person name="Powell A.J."/>
            <person name="Barry K."/>
            <person name="Miller A.N."/>
            <person name="Grigoriev I.V."/>
            <person name="Debuchy R."/>
            <person name="Gladieux P."/>
            <person name="Thoren M.H."/>
            <person name="Johannesson H."/>
        </authorList>
    </citation>
    <scope>NUCLEOTIDE SEQUENCE</scope>
    <source>
        <strain evidence="2">SMH4131-1</strain>
    </source>
</reference>
<accession>A0AAE0I897</accession>
<proteinExistence type="predicted"/>
<keyword evidence="3" id="KW-1185">Reference proteome</keyword>